<protein>
    <recommendedName>
        <fullName evidence="1">DUF7666 domain-containing protein</fullName>
    </recommendedName>
</protein>
<comment type="caution">
    <text evidence="2">The sequence shown here is derived from an EMBL/GenBank/DDBJ whole genome shotgun (WGS) entry which is preliminary data.</text>
</comment>
<evidence type="ECO:0000313" key="2">
    <source>
        <dbReference type="EMBL" id="EMB19562.1"/>
    </source>
</evidence>
<accession>M2B3W3</accession>
<dbReference type="Pfam" id="PF24703">
    <property type="entry name" value="DUF7666"/>
    <property type="match status" value="1"/>
</dbReference>
<dbReference type="OrthoDB" id="489040at2"/>
<dbReference type="RefSeq" id="WP_010697661.1">
    <property type="nucleotide sequence ID" value="NZ_KB442455.1"/>
</dbReference>
<dbReference type="InterPro" id="IPR056083">
    <property type="entry name" value="DUF7666"/>
</dbReference>
<dbReference type="EMBL" id="AGDZ01000039">
    <property type="protein sequence ID" value="EMB19562.1"/>
    <property type="molecule type" value="Genomic_DNA"/>
</dbReference>
<proteinExistence type="predicted"/>
<gene>
    <name evidence="2" type="ORF">HMPREF9733_02662</name>
</gene>
<dbReference type="Proteomes" id="UP000016183">
    <property type="component" value="Unassembled WGS sequence"/>
</dbReference>
<dbReference type="AlphaFoldDB" id="M2B3W3"/>
<dbReference type="PATRIC" id="fig|999437.3.peg.2742"/>
<evidence type="ECO:0000259" key="1">
    <source>
        <dbReference type="Pfam" id="PF24703"/>
    </source>
</evidence>
<organism evidence="2 3">
    <name type="scientific">Treponema denticola SP33</name>
    <dbReference type="NCBI Taxonomy" id="999437"/>
    <lineage>
        <taxon>Bacteria</taxon>
        <taxon>Pseudomonadati</taxon>
        <taxon>Spirochaetota</taxon>
        <taxon>Spirochaetia</taxon>
        <taxon>Spirochaetales</taxon>
        <taxon>Treponemataceae</taxon>
        <taxon>Treponema</taxon>
    </lineage>
</organism>
<name>M2B3W3_TREDN</name>
<evidence type="ECO:0000313" key="3">
    <source>
        <dbReference type="Proteomes" id="UP000016183"/>
    </source>
</evidence>
<reference evidence="2 3" key="1">
    <citation type="submission" date="2012-01" db="EMBL/GenBank/DDBJ databases">
        <title>The Genome Sequence of Treponema denticola SP33.</title>
        <authorList>
            <consortium name="The Broad Institute Genome Sequencing Platform"/>
            <person name="Earl A."/>
            <person name="Ward D."/>
            <person name="Feldgarden M."/>
            <person name="Gevers D."/>
            <person name="Blanton J.M."/>
            <person name="Fenno C.J."/>
            <person name="Baranova O.V."/>
            <person name="Mathney J."/>
            <person name="Dewhirst F.E."/>
            <person name="Izard J."/>
            <person name="Young S.K."/>
            <person name="Zeng Q."/>
            <person name="Gargeya S."/>
            <person name="Fitzgerald M."/>
            <person name="Haas B."/>
            <person name="Abouelleil A."/>
            <person name="Alvarado L."/>
            <person name="Arachchi H.M."/>
            <person name="Berlin A."/>
            <person name="Chapman S.B."/>
            <person name="Gearin G."/>
            <person name="Goldberg J."/>
            <person name="Griggs A."/>
            <person name="Gujja S."/>
            <person name="Hansen M."/>
            <person name="Heiman D."/>
            <person name="Howarth C."/>
            <person name="Larimer J."/>
            <person name="Lui A."/>
            <person name="MacDonald P.J.P."/>
            <person name="McCowen C."/>
            <person name="Montmayeur A."/>
            <person name="Murphy C."/>
            <person name="Neiman D."/>
            <person name="Pearson M."/>
            <person name="Priest M."/>
            <person name="Roberts A."/>
            <person name="Saif S."/>
            <person name="Shea T."/>
            <person name="Sisk P."/>
            <person name="Stolte C."/>
            <person name="Sykes S."/>
            <person name="Wortman J."/>
            <person name="Nusbaum C."/>
            <person name="Birren B."/>
        </authorList>
    </citation>
    <scope>NUCLEOTIDE SEQUENCE [LARGE SCALE GENOMIC DNA]</scope>
    <source>
        <strain evidence="2 3">SP33</strain>
    </source>
</reference>
<dbReference type="HOGENOM" id="CLU_052311_0_0_12"/>
<dbReference type="Pfam" id="PF01469">
    <property type="entry name" value="Pentapeptide_2"/>
    <property type="match status" value="1"/>
</dbReference>
<feature type="domain" description="DUF7666" evidence="1">
    <location>
        <begin position="1"/>
        <end position="94"/>
    </location>
</feature>
<dbReference type="InterPro" id="IPR002989">
    <property type="entry name" value="Mycobac_pentapep"/>
</dbReference>
<sequence>MIGYKAFDKDLRCRDMQFEIGKTYRTNAKKEELKLCSGTVIHFCRELHKIEVESPYSLSNSRICEIIATGNVVNDGNKFGTNEILILRELTKEEKKAFCNCNTGDYNTGHHNTGNYNTGYRNTGDYNTGDYNTGNYNTGFFNTVDSKLIMFNKPTNKEIEDIDFPSFLFFDLTVWISSDEATDKEKKEHKQEIETCGGFLKRLEYKKAFRLAWDKAGKKEHEMLLELPNWDNEIFKEISGIDAEAEIAKEEM</sequence>